<evidence type="ECO:0000313" key="3">
    <source>
        <dbReference type="Proteomes" id="UP001189624"/>
    </source>
</evidence>
<proteinExistence type="predicted"/>
<evidence type="ECO:0000313" key="2">
    <source>
        <dbReference type="EMBL" id="CAJ1942073.1"/>
    </source>
</evidence>
<organism evidence="2 3">
    <name type="scientific">Sphenostylis stenocarpa</name>
    <dbReference type="NCBI Taxonomy" id="92480"/>
    <lineage>
        <taxon>Eukaryota</taxon>
        <taxon>Viridiplantae</taxon>
        <taxon>Streptophyta</taxon>
        <taxon>Embryophyta</taxon>
        <taxon>Tracheophyta</taxon>
        <taxon>Spermatophyta</taxon>
        <taxon>Magnoliopsida</taxon>
        <taxon>eudicotyledons</taxon>
        <taxon>Gunneridae</taxon>
        <taxon>Pentapetalae</taxon>
        <taxon>rosids</taxon>
        <taxon>fabids</taxon>
        <taxon>Fabales</taxon>
        <taxon>Fabaceae</taxon>
        <taxon>Papilionoideae</taxon>
        <taxon>50 kb inversion clade</taxon>
        <taxon>NPAAA clade</taxon>
        <taxon>indigoferoid/millettioid clade</taxon>
        <taxon>Phaseoleae</taxon>
        <taxon>Sphenostylis</taxon>
    </lineage>
</organism>
<dbReference type="Gramene" id="rna-AYBTSS11_LOCUS10652">
    <property type="protein sequence ID" value="CAJ1942073.1"/>
    <property type="gene ID" value="gene-AYBTSS11_LOCUS10652"/>
</dbReference>
<sequence length="52" mass="6017">MGYDEWKKVLYSHNFMADVSFPSPNRYLPISPNDDKKPTTVLRTLTNQSANQ</sequence>
<gene>
    <name evidence="2" type="ORF">AYBTSS11_LOCUS10652</name>
</gene>
<feature type="region of interest" description="Disordered" evidence="1">
    <location>
        <begin position="29"/>
        <end position="52"/>
    </location>
</feature>
<dbReference type="Proteomes" id="UP001189624">
    <property type="component" value="Chromosome 3"/>
</dbReference>
<dbReference type="EMBL" id="OY731400">
    <property type="protein sequence ID" value="CAJ1942073.1"/>
    <property type="molecule type" value="Genomic_DNA"/>
</dbReference>
<feature type="compositionally biased region" description="Polar residues" evidence="1">
    <location>
        <begin position="41"/>
        <end position="52"/>
    </location>
</feature>
<reference evidence="2" key="1">
    <citation type="submission" date="2023-10" db="EMBL/GenBank/DDBJ databases">
        <authorList>
            <person name="Domelevo Entfellner J.-B."/>
        </authorList>
    </citation>
    <scope>NUCLEOTIDE SEQUENCE</scope>
</reference>
<protein>
    <submittedName>
        <fullName evidence="2">Uncharacterized protein</fullName>
    </submittedName>
</protein>
<evidence type="ECO:0000256" key="1">
    <source>
        <dbReference type="SAM" id="MobiDB-lite"/>
    </source>
</evidence>
<name>A0AA86SJM9_9FABA</name>
<keyword evidence="3" id="KW-1185">Reference proteome</keyword>
<dbReference type="AlphaFoldDB" id="A0AA86SJM9"/>
<accession>A0AA86SJM9</accession>